<keyword evidence="6 7" id="KW-0472">Membrane</keyword>
<dbReference type="InterPro" id="IPR035906">
    <property type="entry name" value="MetI-like_sf"/>
</dbReference>
<dbReference type="GO" id="GO:0005886">
    <property type="term" value="C:plasma membrane"/>
    <property type="evidence" value="ECO:0007669"/>
    <property type="project" value="UniProtKB-SubCell"/>
</dbReference>
<dbReference type="CDD" id="cd06261">
    <property type="entry name" value="TM_PBP2"/>
    <property type="match status" value="1"/>
</dbReference>
<keyword evidence="10" id="KW-1185">Reference proteome</keyword>
<protein>
    <submittedName>
        <fullName evidence="9">Sugar ABC transporter permease</fullName>
    </submittedName>
</protein>
<feature type="domain" description="ABC transmembrane type-1" evidence="8">
    <location>
        <begin position="66"/>
        <end position="280"/>
    </location>
</feature>
<comment type="subcellular location">
    <subcellularLocation>
        <location evidence="1 7">Cell membrane</location>
        <topology evidence="1 7">Multi-pass membrane protein</topology>
    </subcellularLocation>
</comment>
<comment type="caution">
    <text evidence="9">The sequence shown here is derived from an EMBL/GenBank/DDBJ whole genome shotgun (WGS) entry which is preliminary data.</text>
</comment>
<dbReference type="GO" id="GO:0055085">
    <property type="term" value="P:transmembrane transport"/>
    <property type="evidence" value="ECO:0007669"/>
    <property type="project" value="InterPro"/>
</dbReference>
<name>A0A942DXM9_9HYPH</name>
<evidence type="ECO:0000259" key="8">
    <source>
        <dbReference type="PROSITE" id="PS50928"/>
    </source>
</evidence>
<organism evidence="9 10">
    <name type="scientific">Pseudaminobacter soli</name>
    <name type="common">ex Zhang et al. 2022</name>
    <dbReference type="NCBI Taxonomy" id="2831468"/>
    <lineage>
        <taxon>Bacteria</taxon>
        <taxon>Pseudomonadati</taxon>
        <taxon>Pseudomonadota</taxon>
        <taxon>Alphaproteobacteria</taxon>
        <taxon>Hyphomicrobiales</taxon>
        <taxon>Phyllobacteriaceae</taxon>
        <taxon>Pseudaminobacter</taxon>
    </lineage>
</organism>
<evidence type="ECO:0000256" key="1">
    <source>
        <dbReference type="ARBA" id="ARBA00004651"/>
    </source>
</evidence>
<dbReference type="InterPro" id="IPR000515">
    <property type="entry name" value="MetI-like"/>
</dbReference>
<evidence type="ECO:0000313" key="9">
    <source>
        <dbReference type="EMBL" id="MBS3650049.1"/>
    </source>
</evidence>
<sequence length="292" mass="32218">MWSLKRFPAPWLLPALLPVAVMTIYPVAHALWTSLHSVTLLFPGEPFVGLDNYQRVVTSNYFWDAIRNSLVFTLLAAPSVVVIGTLVALFLQRRFFGSQLVRSVVLLPWVLPGAISAVLWIWVFHPSFGVLNGILRELNLIDGSIPWLTSPRLALVAVVVAHVWTQVPFAVVLIMAALAAINPETLEAAAIDCRSRFKRFRHIVFPEIKAMIVVLTVYNALTAFTSYDLVYAMTGGGPGTATTLLSFQIWRESFSMYDFGAGSAVAFIVVSISAVLIVAITRALPSDLFERE</sequence>
<evidence type="ECO:0000256" key="5">
    <source>
        <dbReference type="ARBA" id="ARBA00022989"/>
    </source>
</evidence>
<keyword evidence="4 7" id="KW-0812">Transmembrane</keyword>
<dbReference type="RefSeq" id="WP_188255612.1">
    <property type="nucleotide sequence ID" value="NZ_JABVCF010000008.1"/>
</dbReference>
<dbReference type="Gene3D" id="1.10.3720.10">
    <property type="entry name" value="MetI-like"/>
    <property type="match status" value="1"/>
</dbReference>
<feature type="transmembrane region" description="Helical" evidence="7">
    <location>
        <begin position="70"/>
        <end position="91"/>
    </location>
</feature>
<feature type="transmembrane region" description="Helical" evidence="7">
    <location>
        <begin position="12"/>
        <end position="32"/>
    </location>
</feature>
<proteinExistence type="inferred from homology"/>
<evidence type="ECO:0000256" key="4">
    <source>
        <dbReference type="ARBA" id="ARBA00022692"/>
    </source>
</evidence>
<feature type="transmembrane region" description="Helical" evidence="7">
    <location>
        <begin position="259"/>
        <end position="284"/>
    </location>
</feature>
<evidence type="ECO:0000313" key="10">
    <source>
        <dbReference type="Proteomes" id="UP000680348"/>
    </source>
</evidence>
<keyword evidence="5 7" id="KW-1133">Transmembrane helix</keyword>
<dbReference type="PANTHER" id="PTHR43005">
    <property type="entry name" value="BLR7065 PROTEIN"/>
    <property type="match status" value="1"/>
</dbReference>
<evidence type="ECO:0000256" key="6">
    <source>
        <dbReference type="ARBA" id="ARBA00023136"/>
    </source>
</evidence>
<evidence type="ECO:0000256" key="2">
    <source>
        <dbReference type="ARBA" id="ARBA00022448"/>
    </source>
</evidence>
<dbReference type="SUPFAM" id="SSF161098">
    <property type="entry name" value="MetI-like"/>
    <property type="match status" value="1"/>
</dbReference>
<dbReference type="AlphaFoldDB" id="A0A942DXM9"/>
<dbReference type="PANTHER" id="PTHR43005:SF1">
    <property type="entry name" value="SPERMIDINE_PUTRESCINE TRANSPORT SYSTEM PERMEASE PROTEIN"/>
    <property type="match status" value="1"/>
</dbReference>
<feature type="transmembrane region" description="Helical" evidence="7">
    <location>
        <begin position="202"/>
        <end position="223"/>
    </location>
</feature>
<gene>
    <name evidence="9" type="ORF">KEU06_15665</name>
</gene>
<keyword evidence="3" id="KW-1003">Cell membrane</keyword>
<keyword evidence="2 7" id="KW-0813">Transport</keyword>
<reference evidence="9" key="1">
    <citation type="submission" date="2021-04" db="EMBL/GenBank/DDBJ databases">
        <title>Pseudaminobacter soli sp. nov., isolated from paddy soil contaminated by heavy metals.</title>
        <authorList>
            <person name="Zhang K."/>
        </authorList>
    </citation>
    <scope>NUCLEOTIDE SEQUENCE</scope>
    <source>
        <strain evidence="9">19-2017</strain>
    </source>
</reference>
<dbReference type="Pfam" id="PF00528">
    <property type="entry name" value="BPD_transp_1"/>
    <property type="match status" value="1"/>
</dbReference>
<dbReference type="EMBL" id="JAGWCR010000008">
    <property type="protein sequence ID" value="MBS3650049.1"/>
    <property type="molecule type" value="Genomic_DNA"/>
</dbReference>
<dbReference type="PROSITE" id="PS50928">
    <property type="entry name" value="ABC_TM1"/>
    <property type="match status" value="1"/>
</dbReference>
<evidence type="ECO:0000256" key="7">
    <source>
        <dbReference type="RuleBase" id="RU363032"/>
    </source>
</evidence>
<evidence type="ECO:0000256" key="3">
    <source>
        <dbReference type="ARBA" id="ARBA00022475"/>
    </source>
</evidence>
<feature type="transmembrane region" description="Helical" evidence="7">
    <location>
        <begin position="103"/>
        <end position="123"/>
    </location>
</feature>
<comment type="similarity">
    <text evidence="7">Belongs to the binding-protein-dependent transport system permease family.</text>
</comment>
<accession>A0A942DXM9</accession>
<feature type="transmembrane region" description="Helical" evidence="7">
    <location>
        <begin position="153"/>
        <end position="181"/>
    </location>
</feature>
<dbReference type="Proteomes" id="UP000680348">
    <property type="component" value="Unassembled WGS sequence"/>
</dbReference>